<feature type="chain" id="PRO_5005574972" evidence="2">
    <location>
        <begin position="20"/>
        <end position="462"/>
    </location>
</feature>
<feature type="compositionally biased region" description="Polar residues" evidence="1">
    <location>
        <begin position="276"/>
        <end position="285"/>
    </location>
</feature>
<sequence length="462" mass="51092">MDIFFQVSLLVLLASHAMADIMLQPGYGHPHPGFKISNEPRHPIVQPHETFPHSEHEDIYQQQQATDPGYHLELHPVYTDAYHVPAHALSPYLQLHHLLPPTSELAHAQLKGGHEIPGINGIPPNYYNPHLPLPVHNRYRRSNSDERDVATQGDRHNQDDVATKPSLVNEELPVVDLQSQNKNIDGNLNEKSVSIRQSGTLLGLNPSRMYLEYQQYRSAEMDPKLSPNQEIANQQTLSQINTRAATKEQAPEQPQAVVYTQTLAPQVYTEYIQRSPPRQLQQQEIGTDRNFPDPRPISTTPSSIDASKNDQSQTSMGGKHAETGDNEESVGSKFGDSTKVNVAKHLHQHETSKGRSYASGESSASTNPSYVVYNVGTPNNLATASTTGVQQQQLVQVYQLPAGQETNYSPIVHQISLSSIYPGNYLGNYVASYQNSPASASSPITICLQTPNNVPSVAYQLV</sequence>
<protein>
    <submittedName>
        <fullName evidence="3">Uncharacterized protein</fullName>
    </submittedName>
</protein>
<accession>A0A0L7QZ89</accession>
<gene>
    <name evidence="3" type="ORF">WH47_02192</name>
</gene>
<proteinExistence type="predicted"/>
<name>A0A0L7QZ89_9HYME</name>
<feature type="compositionally biased region" description="Polar residues" evidence="1">
    <location>
        <begin position="297"/>
        <end position="316"/>
    </location>
</feature>
<evidence type="ECO:0000313" key="4">
    <source>
        <dbReference type="Proteomes" id="UP000053825"/>
    </source>
</evidence>
<feature type="signal peptide" evidence="2">
    <location>
        <begin position="1"/>
        <end position="19"/>
    </location>
</feature>
<dbReference type="AlphaFoldDB" id="A0A0L7QZ89"/>
<reference evidence="3 4" key="1">
    <citation type="submission" date="2015-07" db="EMBL/GenBank/DDBJ databases">
        <title>The genome of Habropoda laboriosa.</title>
        <authorList>
            <person name="Pan H."/>
            <person name="Kapheim K."/>
        </authorList>
    </citation>
    <scope>NUCLEOTIDE SEQUENCE [LARGE SCALE GENOMIC DNA]</scope>
    <source>
        <strain evidence="3">0110345459</strain>
    </source>
</reference>
<keyword evidence="4" id="KW-1185">Reference proteome</keyword>
<organism evidence="3 4">
    <name type="scientific">Habropoda laboriosa</name>
    <dbReference type="NCBI Taxonomy" id="597456"/>
    <lineage>
        <taxon>Eukaryota</taxon>
        <taxon>Metazoa</taxon>
        <taxon>Ecdysozoa</taxon>
        <taxon>Arthropoda</taxon>
        <taxon>Hexapoda</taxon>
        <taxon>Insecta</taxon>
        <taxon>Pterygota</taxon>
        <taxon>Neoptera</taxon>
        <taxon>Endopterygota</taxon>
        <taxon>Hymenoptera</taxon>
        <taxon>Apocrita</taxon>
        <taxon>Aculeata</taxon>
        <taxon>Apoidea</taxon>
        <taxon>Anthophila</taxon>
        <taxon>Apidae</taxon>
        <taxon>Habropoda</taxon>
    </lineage>
</organism>
<keyword evidence="2" id="KW-0732">Signal</keyword>
<feature type="region of interest" description="Disordered" evidence="1">
    <location>
        <begin position="142"/>
        <end position="161"/>
    </location>
</feature>
<dbReference type="Proteomes" id="UP000053825">
    <property type="component" value="Unassembled WGS sequence"/>
</dbReference>
<feature type="region of interest" description="Disordered" evidence="1">
    <location>
        <begin position="275"/>
        <end position="366"/>
    </location>
</feature>
<evidence type="ECO:0000256" key="1">
    <source>
        <dbReference type="SAM" id="MobiDB-lite"/>
    </source>
</evidence>
<evidence type="ECO:0000313" key="3">
    <source>
        <dbReference type="EMBL" id="KOC63871.1"/>
    </source>
</evidence>
<evidence type="ECO:0000256" key="2">
    <source>
        <dbReference type="SAM" id="SignalP"/>
    </source>
</evidence>
<dbReference type="EMBL" id="KQ414683">
    <property type="protein sequence ID" value="KOC63871.1"/>
    <property type="molecule type" value="Genomic_DNA"/>
</dbReference>